<dbReference type="VEuPathDB" id="VectorBase:ASTEI09981"/>
<dbReference type="InterPro" id="IPR012934">
    <property type="entry name" value="Znf_AD"/>
</dbReference>
<dbReference type="GO" id="GO:0000981">
    <property type="term" value="F:DNA-binding transcription factor activity, RNA polymerase II-specific"/>
    <property type="evidence" value="ECO:0007669"/>
    <property type="project" value="TreeGrafter"/>
</dbReference>
<dbReference type="Pfam" id="PF12874">
    <property type="entry name" value="zf-met"/>
    <property type="match status" value="1"/>
</dbReference>
<dbReference type="InterPro" id="IPR050752">
    <property type="entry name" value="C2H2-ZF_domain"/>
</dbReference>
<keyword evidence="1" id="KW-0479">Metal-binding</keyword>
<dbReference type="VEuPathDB" id="VectorBase:ASTEI20_037037"/>
<feature type="compositionally biased region" description="Acidic residues" evidence="5">
    <location>
        <begin position="209"/>
        <end position="225"/>
    </location>
</feature>
<dbReference type="Pfam" id="PF00096">
    <property type="entry name" value="zf-C2H2"/>
    <property type="match status" value="3"/>
</dbReference>
<dbReference type="PANTHER" id="PTHR24384">
    <property type="entry name" value="FINGER PUTATIVE TRANSCRIPTION FACTOR FAMILY-RELATED"/>
    <property type="match status" value="1"/>
</dbReference>
<dbReference type="Proteomes" id="UP000076408">
    <property type="component" value="Unassembled WGS sequence"/>
</dbReference>
<dbReference type="GO" id="GO:0000978">
    <property type="term" value="F:RNA polymerase II cis-regulatory region sequence-specific DNA binding"/>
    <property type="evidence" value="ECO:0007669"/>
    <property type="project" value="TreeGrafter"/>
</dbReference>
<dbReference type="SUPFAM" id="SSF57667">
    <property type="entry name" value="beta-beta-alpha zinc fingers"/>
    <property type="match status" value="6"/>
</dbReference>
<dbReference type="VEuPathDB" id="VectorBase:ASTE007595"/>
<dbReference type="PROSITE" id="PS51915">
    <property type="entry name" value="ZAD"/>
    <property type="match status" value="1"/>
</dbReference>
<dbReference type="Gene3D" id="3.30.160.60">
    <property type="entry name" value="Classic Zinc Finger"/>
    <property type="match status" value="10"/>
</dbReference>
<evidence type="ECO:0000256" key="1">
    <source>
        <dbReference type="ARBA" id="ARBA00022723"/>
    </source>
</evidence>
<dbReference type="EnsemblMetazoa" id="ASTEI09981-RA">
    <property type="protein sequence ID" value="ASTEI09981-PA"/>
    <property type="gene ID" value="ASTEI09981"/>
</dbReference>
<name>A0A182YNE5_ANOST</name>
<evidence type="ECO:0000256" key="2">
    <source>
        <dbReference type="ARBA" id="ARBA00022737"/>
    </source>
</evidence>
<evidence type="ECO:0000256" key="5">
    <source>
        <dbReference type="SAM" id="MobiDB-lite"/>
    </source>
</evidence>
<evidence type="ECO:0000313" key="6">
    <source>
        <dbReference type="EnsemblMetazoa" id="ASTEI09981-PA"/>
    </source>
</evidence>
<dbReference type="FunFam" id="3.30.160.60:FF:000688">
    <property type="entry name" value="zinc finger protein 197 isoform X1"/>
    <property type="match status" value="1"/>
</dbReference>
<accession>A0A182YNE5</accession>
<dbReference type="STRING" id="30069.A0A182YNE5"/>
<reference evidence="6" key="2">
    <citation type="submission" date="2020-05" db="UniProtKB">
        <authorList>
            <consortium name="EnsemblMetazoa"/>
        </authorList>
    </citation>
    <scope>IDENTIFICATION</scope>
    <source>
        <strain evidence="6">Indian</strain>
    </source>
</reference>
<dbReference type="InterPro" id="IPR013087">
    <property type="entry name" value="Znf_C2H2_type"/>
</dbReference>
<dbReference type="GO" id="GO:0030674">
    <property type="term" value="F:protein-macromolecule adaptor activity"/>
    <property type="evidence" value="ECO:0007669"/>
    <property type="project" value="UniProtKB-ARBA"/>
</dbReference>
<dbReference type="SMART" id="SM00868">
    <property type="entry name" value="zf-AD"/>
    <property type="match status" value="1"/>
</dbReference>
<dbReference type="FunFam" id="3.30.160.60:FF:000446">
    <property type="entry name" value="Zinc finger protein"/>
    <property type="match status" value="2"/>
</dbReference>
<reference evidence="7" key="1">
    <citation type="journal article" date="2014" name="Genome Biol.">
        <title>Genome analysis of a major urban malaria vector mosquito, Anopheles stephensi.</title>
        <authorList>
            <person name="Jiang X."/>
            <person name="Peery A."/>
            <person name="Hall A.B."/>
            <person name="Sharma A."/>
            <person name="Chen X.G."/>
            <person name="Waterhouse R.M."/>
            <person name="Komissarov A."/>
            <person name="Riehle M.M."/>
            <person name="Shouche Y."/>
            <person name="Sharakhova M.V."/>
            <person name="Lawson D."/>
            <person name="Pakpour N."/>
            <person name="Arensburger P."/>
            <person name="Davidson V.L."/>
            <person name="Eiglmeier K."/>
            <person name="Emrich S."/>
            <person name="George P."/>
            <person name="Kennedy R.C."/>
            <person name="Mane S.P."/>
            <person name="Maslen G."/>
            <person name="Oringanje C."/>
            <person name="Qi Y."/>
            <person name="Settlage R."/>
            <person name="Tojo M."/>
            <person name="Tubio J.M."/>
            <person name="Unger M.F."/>
            <person name="Wang B."/>
            <person name="Vernick K.D."/>
            <person name="Ribeiro J.M."/>
            <person name="James A.A."/>
            <person name="Michel K."/>
            <person name="Riehle M.A."/>
            <person name="Luckhart S."/>
            <person name="Sharakhov I.V."/>
            <person name="Tu Z."/>
        </authorList>
    </citation>
    <scope>NUCLEOTIDE SEQUENCE [LARGE SCALE GENOMIC DNA]</scope>
    <source>
        <strain evidence="7">Indian</strain>
    </source>
</reference>
<feature type="compositionally biased region" description="Basic and acidic residues" evidence="5">
    <location>
        <begin position="228"/>
        <end position="247"/>
    </location>
</feature>
<protein>
    <submittedName>
        <fullName evidence="6">Uncharacterized protein</fullName>
    </submittedName>
</protein>
<dbReference type="PROSITE" id="PS50157">
    <property type="entry name" value="ZINC_FINGER_C2H2_2"/>
    <property type="match status" value="10"/>
</dbReference>
<dbReference type="PROSITE" id="PS00028">
    <property type="entry name" value="ZINC_FINGER_C2H2_1"/>
    <property type="match status" value="6"/>
</dbReference>
<dbReference type="AlphaFoldDB" id="A0A182YNE5"/>
<keyword evidence="7" id="KW-1185">Reference proteome</keyword>
<evidence type="ECO:0000313" key="7">
    <source>
        <dbReference type="Proteomes" id="UP000076408"/>
    </source>
</evidence>
<keyword evidence="2" id="KW-0677">Repeat</keyword>
<proteinExistence type="predicted"/>
<organism evidence="6 7">
    <name type="scientific">Anopheles stephensi</name>
    <name type="common">Indo-Pakistan malaria mosquito</name>
    <dbReference type="NCBI Taxonomy" id="30069"/>
    <lineage>
        <taxon>Eukaryota</taxon>
        <taxon>Metazoa</taxon>
        <taxon>Ecdysozoa</taxon>
        <taxon>Arthropoda</taxon>
        <taxon>Hexapoda</taxon>
        <taxon>Insecta</taxon>
        <taxon>Pterygota</taxon>
        <taxon>Neoptera</taxon>
        <taxon>Endopterygota</taxon>
        <taxon>Diptera</taxon>
        <taxon>Nematocera</taxon>
        <taxon>Culicoidea</taxon>
        <taxon>Culicidae</taxon>
        <taxon>Anophelinae</taxon>
        <taxon>Anopheles</taxon>
    </lineage>
</organism>
<sequence>MSSKHCRICYKLDQDDLISVRLKQDGISIEEMVLTITSISVSDDRRLPQNICLQCLDRLKEAVELRQQCIRTHERLCAELDSNHGMLVEENEQIKAEPDDVSCDDASVVIEKIEIDDALNPESEQSANDTDEEHYEAIEGEEFACCGCAMRFSTRDKLDEHATLHHRNRSRKLRSSAFHCPTCYQSFPDRTMLDRHREDLNPSQRETIAVEENEMTDEEEDEDQANESVRDESGSEEQTKPDSTERLQRASIQRAICRLPGNSLLVVAEEPQGYLIVELQPHRCCCCAELFQTEQELNKHLEERKRSNGVSGPTDPELKYTCEYCGKRFAYWLVYLCHKRVRDQRQFYMCGLCDALLDSKKRMISHMLMSDEHADHFQLARANVADRYEAIEWPGVRCCCCKKYFAEEAERMEHMAREHGVSKTVVAANLPQSCRVCGRQFRTVRHLERHQQYSEDVKEYYCKLCDFQTLNPRRMELHLYSGIHRDELPATVELKSLQNNQLKASHLRYCCFEDCHQPFADGPALRRHVHEAHEAALTANRQQTSKLSQLLQSGTYHACDDCGVLFRNLPALQAHRVRRPARQQALVCAVCGVSKSSRTLLRIHERSHTGERPYRCNDCDKTFFSNQALLSHRRCHLTGTYKCDTCGSVFNRKENLNRHILLKHGIATIPCADCPKLFKTMHTLNRHRLMHTGEKRYRCRTASCDKRYVNEVDRRRHEMSVHTLERPHRCAHCGAGFIRRRQLTVHERRHTGVKPYVCPVCGKDFVDVGPLRSHMRNVCKRTVDGEMEEGSDS</sequence>
<dbReference type="PANTHER" id="PTHR24384:SF193">
    <property type="entry name" value="PR_SET DOMAIN 15"/>
    <property type="match status" value="1"/>
</dbReference>
<dbReference type="GO" id="GO:0008270">
    <property type="term" value="F:zinc ion binding"/>
    <property type="evidence" value="ECO:0007669"/>
    <property type="project" value="UniProtKB-UniRule"/>
</dbReference>
<dbReference type="OMA" id="HEMSVHT"/>
<dbReference type="Pfam" id="PF07776">
    <property type="entry name" value="zf-AD"/>
    <property type="match status" value="1"/>
</dbReference>
<dbReference type="GO" id="GO:0005634">
    <property type="term" value="C:nucleus"/>
    <property type="evidence" value="ECO:0007669"/>
    <property type="project" value="InterPro"/>
</dbReference>
<keyword evidence="3" id="KW-0863">Zinc-finger</keyword>
<dbReference type="SUPFAM" id="SSF57716">
    <property type="entry name" value="Glucocorticoid receptor-like (DNA-binding domain)"/>
    <property type="match status" value="1"/>
</dbReference>
<feature type="region of interest" description="Disordered" evidence="5">
    <location>
        <begin position="199"/>
        <end position="247"/>
    </location>
</feature>
<evidence type="ECO:0000256" key="4">
    <source>
        <dbReference type="ARBA" id="ARBA00022833"/>
    </source>
</evidence>
<dbReference type="SMART" id="SM00355">
    <property type="entry name" value="ZnF_C2H2"/>
    <property type="match status" value="16"/>
</dbReference>
<dbReference type="Gene3D" id="3.40.1800.20">
    <property type="match status" value="1"/>
</dbReference>
<evidence type="ECO:0000256" key="3">
    <source>
        <dbReference type="ARBA" id="ARBA00022771"/>
    </source>
</evidence>
<keyword evidence="4" id="KW-0862">Zinc</keyword>
<dbReference type="InterPro" id="IPR036236">
    <property type="entry name" value="Znf_C2H2_sf"/>
</dbReference>